<sequence>MKPKGLLAVFQKHLQREVFSTPEYKVIQECIDQFQNTVAHRYILAPILGQVAQLTLQTAKTTARIVTVADILAEAIGTSMVDAIDKTISIPLDIMEYAIHTPIVCAGRVLGYPGVPYKRHIDIRKNNQALNSLPETKKQVKDLIVAVLEGIKYDDILQEYSPYAWRNIRVAYTPGGLLDVTRIEYSPNKKEVQFNADMYNEAEDKIVRKKSKWSIKESAPEGVTVHKVEVADIL</sequence>
<dbReference type="AlphaFoldDB" id="A0A086J1D2"/>
<dbReference type="Proteomes" id="UP000054524">
    <property type="component" value="Unassembled WGS sequence"/>
</dbReference>
<organism evidence="1 2">
    <name type="scientific">Nematocida ausubeli (strain ATCC PRA-371 / ERTm2)</name>
    <name type="common">Nematode killer fungus</name>
    <dbReference type="NCBI Taxonomy" id="1913371"/>
    <lineage>
        <taxon>Eukaryota</taxon>
        <taxon>Fungi</taxon>
        <taxon>Fungi incertae sedis</taxon>
        <taxon>Microsporidia</taxon>
        <taxon>Nematocida</taxon>
    </lineage>
</organism>
<gene>
    <name evidence="1" type="ORF">NESG_01939</name>
</gene>
<accession>A0A086J1D2</accession>
<dbReference type="RefSeq" id="XP_052904505.1">
    <property type="nucleotide sequence ID" value="XM_053049555.1"/>
</dbReference>
<evidence type="ECO:0000313" key="2">
    <source>
        <dbReference type="Proteomes" id="UP000054524"/>
    </source>
</evidence>
<dbReference type="GeneID" id="77676912"/>
<evidence type="ECO:0000313" key="1">
    <source>
        <dbReference type="EMBL" id="KFG25950.1"/>
    </source>
</evidence>
<dbReference type="EMBL" id="AKIJ01000004">
    <property type="protein sequence ID" value="KFG25950.1"/>
    <property type="molecule type" value="Genomic_DNA"/>
</dbReference>
<comment type="caution">
    <text evidence="1">The sequence shown here is derived from an EMBL/GenBank/DDBJ whole genome shotgun (WGS) entry which is preliminary data.</text>
</comment>
<protein>
    <submittedName>
        <fullName evidence="1">Uncharacterized protein</fullName>
    </submittedName>
</protein>
<dbReference type="HOGENOM" id="CLU_1185297_0_0_1"/>
<proteinExistence type="predicted"/>
<keyword evidence="2" id="KW-1185">Reference proteome</keyword>
<reference evidence="1 2" key="1">
    <citation type="journal article" date="2014" name="Genome Announc.">
        <title>Genome Sequence of the Microsporidian Species Nematocida sp1 Strain ERTm6 (ATCC PRA-372).</title>
        <authorList>
            <person name="Bakowski M.A."/>
            <person name="Priest M."/>
            <person name="Young S."/>
            <person name="Cuomo C.A."/>
            <person name="Troemel E.R."/>
        </authorList>
    </citation>
    <scope>NUCLEOTIDE SEQUENCE [LARGE SCALE GENOMIC DNA]</scope>
    <source>
        <strain evidence="1 2">ERTm6</strain>
    </source>
</reference>
<name>A0A086J1D2_NEMA1</name>